<protein>
    <submittedName>
        <fullName evidence="3">LLM class flavin-dependent oxidoreductase</fullName>
    </submittedName>
</protein>
<dbReference type="InterPro" id="IPR036661">
    <property type="entry name" value="Luciferase-like_sf"/>
</dbReference>
<dbReference type="InterPro" id="IPR050766">
    <property type="entry name" value="Bact_Lucif_Oxidored"/>
</dbReference>
<dbReference type="GO" id="GO:0005829">
    <property type="term" value="C:cytosol"/>
    <property type="evidence" value="ECO:0007669"/>
    <property type="project" value="TreeGrafter"/>
</dbReference>
<accession>A0A2A3YL96</accession>
<comment type="caution">
    <text evidence="3">The sequence shown here is derived from an EMBL/GenBank/DDBJ whole genome shotgun (WGS) entry which is preliminary data.</text>
</comment>
<name>A0A2A3YL96_9MICO</name>
<dbReference type="Pfam" id="PF00296">
    <property type="entry name" value="Bac_luciferase"/>
    <property type="match status" value="1"/>
</dbReference>
<dbReference type="PANTHER" id="PTHR30137:SF6">
    <property type="entry name" value="LUCIFERASE-LIKE MONOOXYGENASE"/>
    <property type="match status" value="1"/>
</dbReference>
<dbReference type="Proteomes" id="UP000218598">
    <property type="component" value="Unassembled WGS sequence"/>
</dbReference>
<keyword evidence="4" id="KW-1185">Reference proteome</keyword>
<dbReference type="OrthoDB" id="9780518at2"/>
<reference evidence="3 4" key="1">
    <citation type="journal article" date="2017" name="Elife">
        <title>Extensive horizontal gene transfer in cheese-associated bacteria.</title>
        <authorList>
            <person name="Bonham K.S."/>
            <person name="Wolfe B.E."/>
            <person name="Dutton R.J."/>
        </authorList>
    </citation>
    <scope>NUCLEOTIDE SEQUENCE [LARGE SCALE GENOMIC DNA]</scope>
    <source>
        <strain evidence="3 4">341_9</strain>
    </source>
</reference>
<organism evidence="3 4">
    <name type="scientific">Brachybacterium alimentarium</name>
    <dbReference type="NCBI Taxonomy" id="47845"/>
    <lineage>
        <taxon>Bacteria</taxon>
        <taxon>Bacillati</taxon>
        <taxon>Actinomycetota</taxon>
        <taxon>Actinomycetes</taxon>
        <taxon>Micrococcales</taxon>
        <taxon>Dermabacteraceae</taxon>
        <taxon>Brachybacterium</taxon>
    </lineage>
</organism>
<evidence type="ECO:0000256" key="1">
    <source>
        <dbReference type="ARBA" id="ARBA00007789"/>
    </source>
</evidence>
<comment type="similarity">
    <text evidence="1">To bacterial alkanal monooxygenase alpha and beta chains.</text>
</comment>
<dbReference type="Gene3D" id="3.20.20.30">
    <property type="entry name" value="Luciferase-like domain"/>
    <property type="match status" value="1"/>
</dbReference>
<dbReference type="GO" id="GO:0016705">
    <property type="term" value="F:oxidoreductase activity, acting on paired donors, with incorporation or reduction of molecular oxygen"/>
    <property type="evidence" value="ECO:0007669"/>
    <property type="project" value="InterPro"/>
</dbReference>
<evidence type="ECO:0000313" key="3">
    <source>
        <dbReference type="EMBL" id="PCC40061.1"/>
    </source>
</evidence>
<gene>
    <name evidence="3" type="ORF">CIK66_05300</name>
</gene>
<dbReference type="NCBIfam" id="TIGR03558">
    <property type="entry name" value="oxido_grp_1"/>
    <property type="match status" value="1"/>
</dbReference>
<proteinExistence type="predicted"/>
<dbReference type="InterPro" id="IPR011251">
    <property type="entry name" value="Luciferase-like_dom"/>
</dbReference>
<dbReference type="PANTHER" id="PTHR30137">
    <property type="entry name" value="LUCIFERASE-LIKE MONOOXYGENASE"/>
    <property type="match status" value="1"/>
</dbReference>
<dbReference type="SUPFAM" id="SSF51679">
    <property type="entry name" value="Bacterial luciferase-like"/>
    <property type="match status" value="1"/>
</dbReference>
<evidence type="ECO:0000259" key="2">
    <source>
        <dbReference type="Pfam" id="PF00296"/>
    </source>
</evidence>
<feature type="domain" description="Luciferase-like" evidence="2">
    <location>
        <begin position="1"/>
        <end position="296"/>
    </location>
</feature>
<evidence type="ECO:0000313" key="4">
    <source>
        <dbReference type="Proteomes" id="UP000218598"/>
    </source>
</evidence>
<dbReference type="EMBL" id="NRGR01000008">
    <property type="protein sequence ID" value="PCC40061.1"/>
    <property type="molecule type" value="Genomic_DNA"/>
</dbReference>
<dbReference type="RefSeq" id="WP_096196699.1">
    <property type="nucleotide sequence ID" value="NZ_JBQCXU010000018.1"/>
</dbReference>
<sequence length="323" mass="34467">MRLSLLDRSRTRRGHPASAALEHSARRAVAVESAGYERFWVAEHHAVPGIASGSPAVLLSAIGARTSRIRLGSGGVMLPNHRPLVVAEQFLMLAALYPGRVDLGVGRSLGFTEPVREALGRLEAAPESFAQEIAAVRDHLEGAAPVTAWPADAGDVPLFVLATGTGMDAAAELGLPVVIGGPILDSPELPARLESYRRAFRPHRGSSAQVIVSLDALVADTDEEALELALPEIWAMARSRTTGVFEALEPVDRINAATWSGTESRRVEKGLATTVAGSAQTVRRRLEQIIERTGAQEILATGSTYDREALRTSDRELARVVNG</sequence>
<dbReference type="AlphaFoldDB" id="A0A2A3YL96"/>
<dbReference type="InterPro" id="IPR019949">
    <property type="entry name" value="CmoO-like"/>
</dbReference>